<dbReference type="HOGENOM" id="CLU_1767131_0_0_0"/>
<evidence type="ECO:0000256" key="2">
    <source>
        <dbReference type="ARBA" id="ARBA00022917"/>
    </source>
</evidence>
<dbReference type="Proteomes" id="UP000005096">
    <property type="component" value="Chromosome"/>
</dbReference>
<dbReference type="Gene3D" id="3.30.780.10">
    <property type="entry name" value="SUI1-like domain"/>
    <property type="match status" value="1"/>
</dbReference>
<evidence type="ECO:0000313" key="6">
    <source>
        <dbReference type="Proteomes" id="UP000005096"/>
    </source>
</evidence>
<dbReference type="SUPFAM" id="SSF55159">
    <property type="entry name" value="eIF1-like"/>
    <property type="match status" value="1"/>
</dbReference>
<dbReference type="OrthoDB" id="9792915at2"/>
<dbReference type="STRING" id="584708.Apau_0187"/>
<feature type="region of interest" description="Disordered" evidence="3">
    <location>
        <begin position="1"/>
        <end position="82"/>
    </location>
</feature>
<dbReference type="PaxDb" id="584708-Apau_0187"/>
<keyword evidence="5" id="KW-0396">Initiation factor</keyword>
<evidence type="ECO:0000313" key="5">
    <source>
        <dbReference type="EMBL" id="EFQ22624.1"/>
    </source>
</evidence>
<keyword evidence="1" id="KW-0810">Translation regulation</keyword>
<dbReference type="PROSITE" id="PS50296">
    <property type="entry name" value="SUI1"/>
    <property type="match status" value="1"/>
</dbReference>
<accession>E3CXN1</accession>
<dbReference type="AlphaFoldDB" id="E3CXN1"/>
<keyword evidence="6" id="KW-1185">Reference proteome</keyword>
<keyword evidence="2" id="KW-0648">Protein biosynthesis</keyword>
<name>E3CXN1_9BACT</name>
<dbReference type="InterPro" id="IPR005872">
    <property type="entry name" value="SUI1_arc_bac"/>
</dbReference>
<dbReference type="CDD" id="cd11567">
    <property type="entry name" value="YciH_like"/>
    <property type="match status" value="1"/>
</dbReference>
<reference evidence="5 6" key="1">
    <citation type="journal article" date="2010" name="Stand. Genomic Sci.">
        <title>Non-contiguous finished genome sequence of Aminomonas paucivorans type strain (GLU-3).</title>
        <authorList>
            <person name="Pitluck S."/>
            <person name="Yasawong M."/>
            <person name="Held B."/>
            <person name="Lapidus A."/>
            <person name="Nolan M."/>
            <person name="Copeland A."/>
            <person name="Lucas S."/>
            <person name="Del Rio T.G."/>
            <person name="Tice H."/>
            <person name="Cheng J.F."/>
            <person name="Chertkov O."/>
            <person name="Goodwin L."/>
            <person name="Tapia R."/>
            <person name="Han C."/>
            <person name="Liolios K."/>
            <person name="Ivanova N."/>
            <person name="Mavromatis K."/>
            <person name="Ovchinnikova G."/>
            <person name="Pati A."/>
            <person name="Chen A."/>
            <person name="Palaniappan K."/>
            <person name="Land M."/>
            <person name="Hauser L."/>
            <person name="Chang Y.J."/>
            <person name="Jeffries C.D."/>
            <person name="Pukall R."/>
            <person name="Spring S."/>
            <person name="Rohde M."/>
            <person name="Sikorski J."/>
            <person name="Goker M."/>
            <person name="Woyke T."/>
            <person name="Bristow J."/>
            <person name="Eisen J.A."/>
            <person name="Markowitz V."/>
            <person name="Hugenholtz P."/>
            <person name="Kyrpides N.C."/>
            <person name="Klenk H.P."/>
        </authorList>
    </citation>
    <scope>NUCLEOTIDE SEQUENCE [LARGE SCALE GENOMIC DNA]</scope>
    <source>
        <strain evidence="5 6">DSM 12260</strain>
    </source>
</reference>
<protein>
    <submittedName>
        <fullName evidence="5">Translation initiation factor SUI1</fullName>
    </submittedName>
</protein>
<dbReference type="RefSeq" id="WP_006299768.1">
    <property type="nucleotide sequence ID" value="NZ_CM001022.1"/>
</dbReference>
<dbReference type="eggNOG" id="COG0023">
    <property type="taxonomic scope" value="Bacteria"/>
</dbReference>
<evidence type="ECO:0000259" key="4">
    <source>
        <dbReference type="PROSITE" id="PS50296"/>
    </source>
</evidence>
<evidence type="ECO:0000256" key="3">
    <source>
        <dbReference type="SAM" id="MobiDB-lite"/>
    </source>
</evidence>
<sequence length="135" mass="14198">MKRPRKERVPLEDPGTFGLSLGEILRGPGSEAPPPAPSAPPVREESPPAPGASRSGFGKVTLQRQSKGRGGHPVTVAVLEPPPGNLEELAKRLRKALGCGARVEEGRLVLQGDLVDRAKAWFEAAGATRVVVSGR</sequence>
<dbReference type="Pfam" id="PF01253">
    <property type="entry name" value="SUI1"/>
    <property type="match status" value="1"/>
</dbReference>
<dbReference type="InterPro" id="IPR001950">
    <property type="entry name" value="SUI1"/>
</dbReference>
<dbReference type="GO" id="GO:0006417">
    <property type="term" value="P:regulation of translation"/>
    <property type="evidence" value="ECO:0007669"/>
    <property type="project" value="UniProtKB-KW"/>
</dbReference>
<feature type="domain" description="SUI1" evidence="4">
    <location>
        <begin position="60"/>
        <end position="126"/>
    </location>
</feature>
<dbReference type="EMBL" id="CM001022">
    <property type="protein sequence ID" value="EFQ22624.1"/>
    <property type="molecule type" value="Genomic_DNA"/>
</dbReference>
<organism evidence="5 6">
    <name type="scientific">Aminomonas paucivorans DSM 12260</name>
    <dbReference type="NCBI Taxonomy" id="584708"/>
    <lineage>
        <taxon>Bacteria</taxon>
        <taxon>Thermotogati</taxon>
        <taxon>Synergistota</taxon>
        <taxon>Synergistia</taxon>
        <taxon>Synergistales</taxon>
        <taxon>Synergistaceae</taxon>
        <taxon>Aminomonas</taxon>
    </lineage>
</organism>
<gene>
    <name evidence="5" type="ORF">Apau_0187</name>
</gene>
<feature type="compositionally biased region" description="Pro residues" evidence="3">
    <location>
        <begin position="31"/>
        <end position="40"/>
    </location>
</feature>
<evidence type="ECO:0000256" key="1">
    <source>
        <dbReference type="ARBA" id="ARBA00022845"/>
    </source>
</evidence>
<proteinExistence type="predicted"/>
<dbReference type="InterPro" id="IPR036877">
    <property type="entry name" value="SUI1_dom_sf"/>
</dbReference>
<dbReference type="GO" id="GO:0003743">
    <property type="term" value="F:translation initiation factor activity"/>
    <property type="evidence" value="ECO:0007669"/>
    <property type="project" value="UniProtKB-KW"/>
</dbReference>